<dbReference type="Proteomes" id="UP000828390">
    <property type="component" value="Unassembled WGS sequence"/>
</dbReference>
<sequence>MKIPTVFDKDGIALHNADLKMTIESSSKVVTHSATGRMDKRQKTCKDGDQDGGNENVGMRQEAHLEPGPSDMTKAIILAAFNDEPEMNRVEFATTPSDDEMLPPDPIQFTADEISPVPRRRKHKSKTSKSSKSSNTAESKREPPTVQRKEHSGAQKDLKQTNN</sequence>
<feature type="region of interest" description="Disordered" evidence="1">
    <location>
        <begin position="83"/>
        <end position="163"/>
    </location>
</feature>
<feature type="compositionally biased region" description="Basic and acidic residues" evidence="1">
    <location>
        <begin position="37"/>
        <end position="49"/>
    </location>
</feature>
<name>A0A9D4FZC9_DREPO</name>
<evidence type="ECO:0000313" key="2">
    <source>
        <dbReference type="EMBL" id="KAH3807758.1"/>
    </source>
</evidence>
<gene>
    <name evidence="2" type="ORF">DPMN_136106</name>
</gene>
<organism evidence="2 3">
    <name type="scientific">Dreissena polymorpha</name>
    <name type="common">Zebra mussel</name>
    <name type="synonym">Mytilus polymorpha</name>
    <dbReference type="NCBI Taxonomy" id="45954"/>
    <lineage>
        <taxon>Eukaryota</taxon>
        <taxon>Metazoa</taxon>
        <taxon>Spiralia</taxon>
        <taxon>Lophotrochozoa</taxon>
        <taxon>Mollusca</taxon>
        <taxon>Bivalvia</taxon>
        <taxon>Autobranchia</taxon>
        <taxon>Heteroconchia</taxon>
        <taxon>Euheterodonta</taxon>
        <taxon>Imparidentia</taxon>
        <taxon>Neoheterodontei</taxon>
        <taxon>Myida</taxon>
        <taxon>Dreissenoidea</taxon>
        <taxon>Dreissenidae</taxon>
        <taxon>Dreissena</taxon>
    </lineage>
</organism>
<dbReference type="AlphaFoldDB" id="A0A9D4FZC9"/>
<evidence type="ECO:0000313" key="3">
    <source>
        <dbReference type="Proteomes" id="UP000828390"/>
    </source>
</evidence>
<reference evidence="2" key="1">
    <citation type="journal article" date="2019" name="bioRxiv">
        <title>The Genome of the Zebra Mussel, Dreissena polymorpha: A Resource for Invasive Species Research.</title>
        <authorList>
            <person name="McCartney M.A."/>
            <person name="Auch B."/>
            <person name="Kono T."/>
            <person name="Mallez S."/>
            <person name="Zhang Y."/>
            <person name="Obille A."/>
            <person name="Becker A."/>
            <person name="Abrahante J.E."/>
            <person name="Garbe J."/>
            <person name="Badalamenti J.P."/>
            <person name="Herman A."/>
            <person name="Mangelson H."/>
            <person name="Liachko I."/>
            <person name="Sullivan S."/>
            <person name="Sone E.D."/>
            <person name="Koren S."/>
            <person name="Silverstein K.A.T."/>
            <person name="Beckman K.B."/>
            <person name="Gohl D.M."/>
        </authorList>
    </citation>
    <scope>NUCLEOTIDE SEQUENCE</scope>
    <source>
        <strain evidence="2">Duluth1</strain>
        <tissue evidence="2">Whole animal</tissue>
    </source>
</reference>
<feature type="region of interest" description="Disordered" evidence="1">
    <location>
        <begin position="30"/>
        <end position="71"/>
    </location>
</feature>
<accession>A0A9D4FZC9</accession>
<proteinExistence type="predicted"/>
<feature type="compositionally biased region" description="Basic and acidic residues" evidence="1">
    <location>
        <begin position="138"/>
        <end position="163"/>
    </location>
</feature>
<comment type="caution">
    <text evidence="2">The sequence shown here is derived from an EMBL/GenBank/DDBJ whole genome shotgun (WGS) entry which is preliminary data.</text>
</comment>
<evidence type="ECO:0000256" key="1">
    <source>
        <dbReference type="SAM" id="MobiDB-lite"/>
    </source>
</evidence>
<reference evidence="2" key="2">
    <citation type="submission" date="2020-11" db="EMBL/GenBank/DDBJ databases">
        <authorList>
            <person name="McCartney M.A."/>
            <person name="Auch B."/>
            <person name="Kono T."/>
            <person name="Mallez S."/>
            <person name="Becker A."/>
            <person name="Gohl D.M."/>
            <person name="Silverstein K.A.T."/>
            <person name="Koren S."/>
            <person name="Bechman K.B."/>
            <person name="Herman A."/>
            <person name="Abrahante J.E."/>
            <person name="Garbe J."/>
        </authorList>
    </citation>
    <scope>NUCLEOTIDE SEQUENCE</scope>
    <source>
        <strain evidence="2">Duluth1</strain>
        <tissue evidence="2">Whole animal</tissue>
    </source>
</reference>
<feature type="compositionally biased region" description="Basic residues" evidence="1">
    <location>
        <begin position="118"/>
        <end position="129"/>
    </location>
</feature>
<dbReference type="EMBL" id="JAIWYP010000006">
    <property type="protein sequence ID" value="KAH3807758.1"/>
    <property type="molecule type" value="Genomic_DNA"/>
</dbReference>
<keyword evidence="3" id="KW-1185">Reference proteome</keyword>
<protein>
    <submittedName>
        <fullName evidence="2">Uncharacterized protein</fullName>
    </submittedName>
</protein>